<keyword evidence="2" id="KW-1133">Transmembrane helix</keyword>
<sequence>MPGGLAPPPGPADQTAERERSDGSPAKAGLRGIVLPALVAVLVGCLYLVVQLSISTTATPRDLPVGVVGTADQVDRVRAQLSQTQPGALRLVALPDAAAAEQAVRRDEVRGALVLDGPAPQLLTAGAHGQGVTETLTGAFAPVARQAGQQLAVTDVVPLTAQDSRGRALDHTAFAVVLGGFLFGITSYQVAPQLALRLRLASSGLFAAAAGATGALLSVAVFDAVPGSAWTVGGLVALLALASGAFAALTLRLLGGVGTFAATAVLLILGAATSTGSDPAEYLPGWAAPLASVLPSGVAVQGLRDAVYFAGGGVPRAVVVLALWAALPFLVIAALDAVARRHG</sequence>
<organism evidence="3 4">
    <name type="scientific">Geodermatophilus telluris</name>
    <dbReference type="NCBI Taxonomy" id="1190417"/>
    <lineage>
        <taxon>Bacteria</taxon>
        <taxon>Bacillati</taxon>
        <taxon>Actinomycetota</taxon>
        <taxon>Actinomycetes</taxon>
        <taxon>Geodermatophilales</taxon>
        <taxon>Geodermatophilaceae</taxon>
        <taxon>Geodermatophilus</taxon>
    </lineage>
</organism>
<gene>
    <name evidence="3" type="ORF">SAMN05660690_1561</name>
</gene>
<evidence type="ECO:0008006" key="5">
    <source>
        <dbReference type="Google" id="ProtNLM"/>
    </source>
</evidence>
<dbReference type="AlphaFoldDB" id="A0A1G6LV59"/>
<reference evidence="4" key="1">
    <citation type="submission" date="2016-10" db="EMBL/GenBank/DDBJ databases">
        <authorList>
            <person name="Varghese N."/>
            <person name="Submissions S."/>
        </authorList>
    </citation>
    <scope>NUCLEOTIDE SEQUENCE [LARGE SCALE GENOMIC DNA]</scope>
    <source>
        <strain evidence="4">DSM 45421</strain>
    </source>
</reference>
<keyword evidence="2" id="KW-0812">Transmembrane</keyword>
<evidence type="ECO:0000256" key="2">
    <source>
        <dbReference type="SAM" id="Phobius"/>
    </source>
</evidence>
<keyword evidence="2" id="KW-0472">Membrane</keyword>
<accession>A0A1G6LV59</accession>
<dbReference type="STRING" id="1190417.SAMN05660690_1561"/>
<evidence type="ECO:0000313" key="3">
    <source>
        <dbReference type="EMBL" id="SDC46977.1"/>
    </source>
</evidence>
<feature type="transmembrane region" description="Helical" evidence="2">
    <location>
        <begin position="317"/>
        <end position="339"/>
    </location>
</feature>
<dbReference type="RefSeq" id="WP_091364873.1">
    <property type="nucleotide sequence ID" value="NZ_FMZF01000002.1"/>
</dbReference>
<dbReference type="Proteomes" id="UP000199416">
    <property type="component" value="Unassembled WGS sequence"/>
</dbReference>
<evidence type="ECO:0000313" key="4">
    <source>
        <dbReference type="Proteomes" id="UP000199416"/>
    </source>
</evidence>
<feature type="transmembrane region" description="Helical" evidence="2">
    <location>
        <begin position="203"/>
        <end position="222"/>
    </location>
</feature>
<evidence type="ECO:0000256" key="1">
    <source>
        <dbReference type="SAM" id="MobiDB-lite"/>
    </source>
</evidence>
<feature type="transmembrane region" description="Helical" evidence="2">
    <location>
        <begin position="228"/>
        <end position="246"/>
    </location>
</feature>
<proteinExistence type="predicted"/>
<dbReference type="EMBL" id="FMZF01000002">
    <property type="protein sequence ID" value="SDC46977.1"/>
    <property type="molecule type" value="Genomic_DNA"/>
</dbReference>
<feature type="transmembrane region" description="Helical" evidence="2">
    <location>
        <begin position="28"/>
        <end position="50"/>
    </location>
</feature>
<dbReference type="OrthoDB" id="5176800at2"/>
<feature type="region of interest" description="Disordered" evidence="1">
    <location>
        <begin position="1"/>
        <end position="27"/>
    </location>
</feature>
<name>A0A1G6LV59_9ACTN</name>
<feature type="compositionally biased region" description="Pro residues" evidence="1">
    <location>
        <begin position="1"/>
        <end position="11"/>
    </location>
</feature>
<protein>
    <recommendedName>
        <fullName evidence="5">ABC-2 family transporter protein</fullName>
    </recommendedName>
</protein>
<keyword evidence="4" id="KW-1185">Reference proteome</keyword>
<feature type="transmembrane region" description="Helical" evidence="2">
    <location>
        <begin position="253"/>
        <end position="272"/>
    </location>
</feature>